<evidence type="ECO:0008006" key="3">
    <source>
        <dbReference type="Google" id="ProtNLM"/>
    </source>
</evidence>
<dbReference type="OrthoDB" id="6292895at2"/>
<dbReference type="EMBL" id="LFZX01000006">
    <property type="protein sequence ID" value="KNC68948.1"/>
    <property type="molecule type" value="Genomic_DNA"/>
</dbReference>
<accession>A0A0L0EYN2</accession>
<proteinExistence type="predicted"/>
<evidence type="ECO:0000313" key="2">
    <source>
        <dbReference type="Proteomes" id="UP000036850"/>
    </source>
</evidence>
<dbReference type="PATRIC" id="fig|43658.6.peg.4876"/>
<organism evidence="1 2">
    <name type="scientific">Pseudoalteromonas rubra</name>
    <dbReference type="NCBI Taxonomy" id="43658"/>
    <lineage>
        <taxon>Bacteria</taxon>
        <taxon>Pseudomonadati</taxon>
        <taxon>Pseudomonadota</taxon>
        <taxon>Gammaproteobacteria</taxon>
        <taxon>Alteromonadales</taxon>
        <taxon>Pseudoalteromonadaceae</taxon>
        <taxon>Pseudoalteromonas</taxon>
    </lineage>
</organism>
<name>A0A0L0EYN2_9GAMM</name>
<gene>
    <name evidence="1" type="ORF">AC626_01565</name>
</gene>
<comment type="caution">
    <text evidence="1">The sequence shown here is derived from an EMBL/GenBank/DDBJ whole genome shotgun (WGS) entry which is preliminary data.</text>
</comment>
<dbReference type="AlphaFoldDB" id="A0A0L0EYN2"/>
<dbReference type="Proteomes" id="UP000036850">
    <property type="component" value="Unassembled WGS sequence"/>
</dbReference>
<sequence length="139" mass="15535">MSNLKIAKKLCNFLIEDAKEDLSLVGNLADLSGFDFHGLVVESVLSQFKEAYGGLWVGGAVILTQDHINFTPNTLNEIFHKGDNALSIPLAHIFNIDLEFGFLTKIIAVTTPYGIFKFRCFGAQNFMQKIESQIQHRNT</sequence>
<reference evidence="2" key="1">
    <citation type="submission" date="2015-07" db="EMBL/GenBank/DDBJ databases">
        <title>Draft genome sequence of a Pseudoalteromonas rubra strain, OCN096, isolated from Kaneohe Bay, Oahu, Hawaii.</title>
        <authorList>
            <person name="Beurmann S."/>
            <person name="Ushijima B."/>
            <person name="Belcaid M."/>
            <person name="Callahan S.M."/>
            <person name="Aeby G.S."/>
        </authorList>
    </citation>
    <scope>NUCLEOTIDE SEQUENCE [LARGE SCALE GENOMIC DNA]</scope>
    <source>
        <strain evidence="2">OCN096</strain>
    </source>
</reference>
<evidence type="ECO:0000313" key="1">
    <source>
        <dbReference type="EMBL" id="KNC68948.1"/>
    </source>
</evidence>
<protein>
    <recommendedName>
        <fullName evidence="3">YokE-like PH domain-containing protein</fullName>
    </recommendedName>
</protein>